<gene>
    <name evidence="1" type="ORF">ANCDUO_10217</name>
</gene>
<accession>A0A0C2GKX1</accession>
<reference evidence="1 2" key="1">
    <citation type="submission" date="2013-12" db="EMBL/GenBank/DDBJ databases">
        <title>Draft genome of the parsitic nematode Ancylostoma duodenale.</title>
        <authorList>
            <person name="Mitreva M."/>
        </authorList>
    </citation>
    <scope>NUCLEOTIDE SEQUENCE [LARGE SCALE GENOMIC DNA]</scope>
    <source>
        <strain evidence="1 2">Zhejiang</strain>
    </source>
</reference>
<feature type="non-terminal residue" evidence="1">
    <location>
        <position position="1"/>
    </location>
</feature>
<name>A0A0C2GKX1_9BILA</name>
<dbReference type="EMBL" id="KN731850">
    <property type="protein sequence ID" value="KIH59544.1"/>
    <property type="molecule type" value="Genomic_DNA"/>
</dbReference>
<keyword evidence="2" id="KW-1185">Reference proteome</keyword>
<proteinExistence type="predicted"/>
<organism evidence="1 2">
    <name type="scientific">Ancylostoma duodenale</name>
    <dbReference type="NCBI Taxonomy" id="51022"/>
    <lineage>
        <taxon>Eukaryota</taxon>
        <taxon>Metazoa</taxon>
        <taxon>Ecdysozoa</taxon>
        <taxon>Nematoda</taxon>
        <taxon>Chromadorea</taxon>
        <taxon>Rhabditida</taxon>
        <taxon>Rhabditina</taxon>
        <taxon>Rhabditomorpha</taxon>
        <taxon>Strongyloidea</taxon>
        <taxon>Ancylostomatidae</taxon>
        <taxon>Ancylostomatinae</taxon>
        <taxon>Ancylostoma</taxon>
    </lineage>
</organism>
<dbReference type="Proteomes" id="UP000054047">
    <property type="component" value="Unassembled WGS sequence"/>
</dbReference>
<evidence type="ECO:0000313" key="2">
    <source>
        <dbReference type="Proteomes" id="UP000054047"/>
    </source>
</evidence>
<dbReference type="OrthoDB" id="5842672at2759"/>
<protein>
    <submittedName>
        <fullName evidence="1">Uncharacterized protein</fullName>
    </submittedName>
</protein>
<evidence type="ECO:0000313" key="1">
    <source>
        <dbReference type="EMBL" id="KIH59544.1"/>
    </source>
</evidence>
<dbReference type="AlphaFoldDB" id="A0A0C2GKX1"/>
<sequence length="131" mass="15051">LQFTFHSNRAAWAAYNTIKPAVSQKKNSKLKTELFNTTAFSALCYGSETWALTKVLEKQPKTTQLSIKLHLVRFTLHRQCSQGLHNADIQHLSRIADALEYANKSKHRWAGHVMRKTDGRWGRAVAKLYLR</sequence>